<dbReference type="CDD" id="cd15830">
    <property type="entry name" value="BamD"/>
    <property type="match status" value="1"/>
</dbReference>
<dbReference type="RefSeq" id="WP_086489483.1">
    <property type="nucleotide sequence ID" value="NZ_MSLT01000023.1"/>
</dbReference>
<feature type="signal peptide" evidence="7">
    <location>
        <begin position="1"/>
        <end position="19"/>
    </location>
</feature>
<comment type="similarity">
    <text evidence="6">Belongs to the BamD family.</text>
</comment>
<sequence>MNKNFFLLLFSLFLLTACATDPKEHTAGWDADQLYEEAKKALKDDDYRTAIRYYELLEARHPFGPYAQQALLESIYAYYKHNEPESAIVTADRFIQQYPRHPNIDYVYYMKGLVNFEMNQGLFDRFLPLDKSQRDQTVAMNSFRDFAELLQRFPQSRYAEDAEKRMLYLRNSAAQYELNVAEFYMVRGAYLAAANRAKNVIEGFQRTPAVPDALALMVKAYRILQLDDLANQSLQVLQLNYPNHPKLSELNALHIEG</sequence>
<evidence type="ECO:0000256" key="1">
    <source>
        <dbReference type="ARBA" id="ARBA00022729"/>
    </source>
</evidence>
<dbReference type="HAMAP" id="MF_00922">
    <property type="entry name" value="OM_assembly_BamD"/>
    <property type="match status" value="1"/>
</dbReference>
<comment type="subunit">
    <text evidence="6">Part of the Bam complex.</text>
</comment>
<evidence type="ECO:0000256" key="6">
    <source>
        <dbReference type="HAMAP-Rule" id="MF_00922"/>
    </source>
</evidence>
<name>A0A251X6G8_9GAMM</name>
<gene>
    <name evidence="6" type="primary">bamD</name>
    <name evidence="9" type="ORF">TPSD3_15675</name>
</gene>
<reference evidence="9 10" key="1">
    <citation type="submission" date="2016-12" db="EMBL/GenBank/DDBJ databases">
        <title>Thioflexothrix psekupsii D3 genome sequencing and assembly.</title>
        <authorList>
            <person name="Fomenkov A."/>
            <person name="Vincze T."/>
            <person name="Grabovich M."/>
            <person name="Anton B.P."/>
            <person name="Dubinina G."/>
            <person name="Orlova M."/>
            <person name="Belousova E."/>
            <person name="Roberts R.J."/>
        </authorList>
    </citation>
    <scope>NUCLEOTIDE SEQUENCE [LARGE SCALE GENOMIC DNA]</scope>
    <source>
        <strain evidence="9">D3</strain>
    </source>
</reference>
<feature type="domain" description="Outer membrane lipoprotein BamD-like" evidence="8">
    <location>
        <begin position="31"/>
        <end position="233"/>
    </location>
</feature>
<dbReference type="Proteomes" id="UP000194798">
    <property type="component" value="Unassembled WGS sequence"/>
</dbReference>
<dbReference type="EMBL" id="MSLT01000023">
    <property type="protein sequence ID" value="OUD12527.1"/>
    <property type="molecule type" value="Genomic_DNA"/>
</dbReference>
<evidence type="ECO:0000256" key="2">
    <source>
        <dbReference type="ARBA" id="ARBA00023136"/>
    </source>
</evidence>
<keyword evidence="10" id="KW-1185">Reference proteome</keyword>
<dbReference type="Pfam" id="PF13525">
    <property type="entry name" value="YfiO"/>
    <property type="match status" value="1"/>
</dbReference>
<dbReference type="InterPro" id="IPR017689">
    <property type="entry name" value="BamD"/>
</dbReference>
<dbReference type="GO" id="GO:0043165">
    <property type="term" value="P:Gram-negative-bacterium-type cell outer membrane assembly"/>
    <property type="evidence" value="ECO:0007669"/>
    <property type="project" value="UniProtKB-UniRule"/>
</dbReference>
<dbReference type="NCBIfam" id="TIGR03302">
    <property type="entry name" value="OM_YfiO"/>
    <property type="match status" value="1"/>
</dbReference>
<evidence type="ECO:0000256" key="5">
    <source>
        <dbReference type="ARBA" id="ARBA00023288"/>
    </source>
</evidence>
<evidence type="ECO:0000313" key="9">
    <source>
        <dbReference type="EMBL" id="OUD12527.1"/>
    </source>
</evidence>
<comment type="caution">
    <text evidence="9">The sequence shown here is derived from an EMBL/GenBank/DDBJ whole genome shotgun (WGS) entry which is preliminary data.</text>
</comment>
<dbReference type="AlphaFoldDB" id="A0A251X6G8"/>
<evidence type="ECO:0000256" key="4">
    <source>
        <dbReference type="ARBA" id="ARBA00023237"/>
    </source>
</evidence>
<dbReference type="OrthoDB" id="9779191at2"/>
<keyword evidence="3 6" id="KW-0564">Palmitate</keyword>
<keyword evidence="1 6" id="KW-0732">Signal</keyword>
<evidence type="ECO:0000256" key="3">
    <source>
        <dbReference type="ARBA" id="ARBA00023139"/>
    </source>
</evidence>
<evidence type="ECO:0000259" key="8">
    <source>
        <dbReference type="Pfam" id="PF13525"/>
    </source>
</evidence>
<comment type="subcellular location">
    <subcellularLocation>
        <location evidence="6">Cell outer membrane</location>
        <topology evidence="6">Lipid-anchor</topology>
    </subcellularLocation>
</comment>
<dbReference type="Gene3D" id="1.25.40.10">
    <property type="entry name" value="Tetratricopeptide repeat domain"/>
    <property type="match status" value="1"/>
</dbReference>
<dbReference type="PANTHER" id="PTHR37423">
    <property type="entry name" value="SOLUBLE LYTIC MUREIN TRANSGLYCOSYLASE-RELATED"/>
    <property type="match status" value="1"/>
</dbReference>
<accession>A0A251X6G8</accession>
<protein>
    <recommendedName>
        <fullName evidence="6">Outer membrane protein assembly factor BamD</fullName>
    </recommendedName>
</protein>
<proteinExistence type="inferred from homology"/>
<dbReference type="GO" id="GO:0051205">
    <property type="term" value="P:protein insertion into membrane"/>
    <property type="evidence" value="ECO:0007669"/>
    <property type="project" value="UniProtKB-UniRule"/>
</dbReference>
<keyword evidence="5 6" id="KW-0449">Lipoprotein</keyword>
<keyword evidence="4 6" id="KW-0998">Cell outer membrane</keyword>
<dbReference type="SUPFAM" id="SSF48452">
    <property type="entry name" value="TPR-like"/>
    <property type="match status" value="1"/>
</dbReference>
<organism evidence="9 10">
    <name type="scientific">Thioflexithrix psekupsensis</name>
    <dbReference type="NCBI Taxonomy" id="1570016"/>
    <lineage>
        <taxon>Bacteria</taxon>
        <taxon>Pseudomonadati</taxon>
        <taxon>Pseudomonadota</taxon>
        <taxon>Gammaproteobacteria</taxon>
        <taxon>Thiotrichales</taxon>
        <taxon>Thioflexithrix</taxon>
    </lineage>
</organism>
<feature type="chain" id="PRO_5013405408" description="Outer membrane protein assembly factor BamD" evidence="7">
    <location>
        <begin position="20"/>
        <end position="257"/>
    </location>
</feature>
<dbReference type="PROSITE" id="PS51257">
    <property type="entry name" value="PROKAR_LIPOPROTEIN"/>
    <property type="match status" value="1"/>
</dbReference>
<evidence type="ECO:0000256" key="7">
    <source>
        <dbReference type="SAM" id="SignalP"/>
    </source>
</evidence>
<dbReference type="PANTHER" id="PTHR37423:SF1">
    <property type="entry name" value="OUTER MEMBRANE PROTEIN ASSEMBLY FACTOR BAMD"/>
    <property type="match status" value="1"/>
</dbReference>
<dbReference type="InterPro" id="IPR039565">
    <property type="entry name" value="BamD-like"/>
</dbReference>
<dbReference type="GO" id="GO:1990063">
    <property type="term" value="C:Bam protein complex"/>
    <property type="evidence" value="ECO:0007669"/>
    <property type="project" value="TreeGrafter"/>
</dbReference>
<comment type="function">
    <text evidence="6">Part of the outer membrane protein assembly complex, which is involved in assembly and insertion of beta-barrel proteins into the outer membrane.</text>
</comment>
<dbReference type="InterPro" id="IPR011990">
    <property type="entry name" value="TPR-like_helical_dom_sf"/>
</dbReference>
<keyword evidence="2 6" id="KW-0472">Membrane</keyword>
<evidence type="ECO:0000313" key="10">
    <source>
        <dbReference type="Proteomes" id="UP000194798"/>
    </source>
</evidence>